<name>A0A364LD51_TALAM</name>
<evidence type="ECO:0000259" key="7">
    <source>
        <dbReference type="Pfam" id="PF00394"/>
    </source>
</evidence>
<keyword evidence="6" id="KW-0472">Membrane</keyword>
<dbReference type="GO" id="GO:0005507">
    <property type="term" value="F:copper ion binding"/>
    <property type="evidence" value="ECO:0007669"/>
    <property type="project" value="InterPro"/>
</dbReference>
<dbReference type="EMBL" id="MIKG01000026">
    <property type="protein sequence ID" value="RAO73746.1"/>
    <property type="molecule type" value="Genomic_DNA"/>
</dbReference>
<dbReference type="STRING" id="1196081.A0A364LD51"/>
<feature type="domain" description="Plastocyanin-like" evidence="8">
    <location>
        <begin position="545"/>
        <end position="666"/>
    </location>
</feature>
<dbReference type="Pfam" id="PF07732">
    <property type="entry name" value="Cu-oxidase_3"/>
    <property type="match status" value="1"/>
</dbReference>
<sequence>MQRRPSKRQQHAPKFPDLKTQPIEIQQKSETEDKKQEPKLISYTLSKAFLAAVCILPFLATLVLFARFYYESNNDDNVSRLSESLHDHEHVSTKTLDFDNRINENGQLRPENHIYREPVTQTLNWNITAGQRRPDGVDKRVYLVNDLFPGPLIEARSGDSLNILVHNDLEDEQLSLHWHGLNMRDANTMDGAIGVTQCGIYPGHSFWYNFTISESQSGTFWYHAHSTVQRADGLYGGLIVYRPVSIARQPTSPNVRGLLIKHQELKGKDDESSVPDSLKYSYDKEIVLMIGDWYHRTAKDVASWYLWWGSRGYEPVPDSLLVNGAGRFDCSRAVPARPLDCIGEVGERPALILYGGSSYRIRVVNTGSLTGITLGFAPGTSIEVITLDGGNPVEVNPIDVGKSSVGILFPGQRVDFVLRPVTDKTSWMTVKLDESDFKFGNPALVTHQSFPLLRTPLSSQTSLPSSTIEDNPNINTEDNMIDINNLPSTPTLLSHLPHKASQTHIVYAKVERLSRLNNIPYGFFNRTTWSVQSEPPYPLLGLPRNQWDKNQLAVSTGQEGGWVDLVVNNLDEGAHPFHFHGHNFYVVAIYESPAGSSRWGSYNPWTASSSGENEDPYDLTKAVLRDTVQIPRRGYAVLRFKADNPGVWLFHCHVMWHLAGGMAMLIDSGTGSEDIAHEPWLGAKEMECRV</sequence>
<proteinExistence type="inferred from homology"/>
<dbReference type="PANTHER" id="PTHR11709:SF414">
    <property type="entry name" value="ADR239WP"/>
    <property type="match status" value="1"/>
</dbReference>
<dbReference type="InterPro" id="IPR011707">
    <property type="entry name" value="Cu-oxidase-like_N"/>
</dbReference>
<dbReference type="CDD" id="cd13910">
    <property type="entry name" value="CuRO_3_MCO_like_4"/>
    <property type="match status" value="1"/>
</dbReference>
<dbReference type="Proteomes" id="UP000249363">
    <property type="component" value="Unassembled WGS sequence"/>
</dbReference>
<evidence type="ECO:0000256" key="3">
    <source>
        <dbReference type="ARBA" id="ARBA00023002"/>
    </source>
</evidence>
<evidence type="ECO:0000256" key="1">
    <source>
        <dbReference type="ARBA" id="ARBA00010609"/>
    </source>
</evidence>
<organism evidence="10 11">
    <name type="scientific">Talaromyces amestolkiae</name>
    <dbReference type="NCBI Taxonomy" id="1196081"/>
    <lineage>
        <taxon>Eukaryota</taxon>
        <taxon>Fungi</taxon>
        <taxon>Dikarya</taxon>
        <taxon>Ascomycota</taxon>
        <taxon>Pezizomycotina</taxon>
        <taxon>Eurotiomycetes</taxon>
        <taxon>Eurotiomycetidae</taxon>
        <taxon>Eurotiales</taxon>
        <taxon>Trichocomaceae</taxon>
        <taxon>Talaromyces</taxon>
        <taxon>Talaromyces sect. Talaromyces</taxon>
    </lineage>
</organism>
<evidence type="ECO:0000256" key="6">
    <source>
        <dbReference type="SAM" id="Phobius"/>
    </source>
</evidence>
<comment type="similarity">
    <text evidence="1">Belongs to the multicopper oxidase family.</text>
</comment>
<reference evidence="10 11" key="1">
    <citation type="journal article" date="2017" name="Biotechnol. Biofuels">
        <title>Differential beta-glucosidase expression as a function of carbon source availability in Talaromyces amestolkiae: a genomic and proteomic approach.</title>
        <authorList>
            <person name="de Eugenio L.I."/>
            <person name="Mendez-Liter J.A."/>
            <person name="Nieto-Dominguez M."/>
            <person name="Alonso L."/>
            <person name="Gil-Munoz J."/>
            <person name="Barriuso J."/>
            <person name="Prieto A."/>
            <person name="Martinez M.J."/>
        </authorList>
    </citation>
    <scope>NUCLEOTIDE SEQUENCE [LARGE SCALE GENOMIC DNA]</scope>
    <source>
        <strain evidence="10 11">CIB</strain>
    </source>
</reference>
<keyword evidence="6" id="KW-1133">Transmembrane helix</keyword>
<dbReference type="AlphaFoldDB" id="A0A364LD51"/>
<evidence type="ECO:0000259" key="9">
    <source>
        <dbReference type="Pfam" id="PF07732"/>
    </source>
</evidence>
<dbReference type="Pfam" id="PF00394">
    <property type="entry name" value="Cu-oxidase"/>
    <property type="match status" value="1"/>
</dbReference>
<accession>A0A364LD51</accession>
<dbReference type="PROSITE" id="PS00079">
    <property type="entry name" value="MULTICOPPER_OXIDASE1"/>
    <property type="match status" value="1"/>
</dbReference>
<keyword evidence="11" id="KW-1185">Reference proteome</keyword>
<dbReference type="Pfam" id="PF07731">
    <property type="entry name" value="Cu-oxidase_2"/>
    <property type="match status" value="1"/>
</dbReference>
<dbReference type="PROSITE" id="PS00080">
    <property type="entry name" value="MULTICOPPER_OXIDASE2"/>
    <property type="match status" value="1"/>
</dbReference>
<comment type="caution">
    <text evidence="10">The sequence shown here is derived from an EMBL/GenBank/DDBJ whole genome shotgun (WGS) entry which is preliminary data.</text>
</comment>
<keyword evidence="6" id="KW-0812">Transmembrane</keyword>
<dbReference type="CDD" id="cd04206">
    <property type="entry name" value="CuRO_1_LCC_like"/>
    <property type="match status" value="1"/>
</dbReference>
<dbReference type="SUPFAM" id="SSF49503">
    <property type="entry name" value="Cupredoxins"/>
    <property type="match status" value="3"/>
</dbReference>
<feature type="compositionally biased region" description="Basic residues" evidence="5">
    <location>
        <begin position="1"/>
        <end position="11"/>
    </location>
</feature>
<dbReference type="GO" id="GO:0016491">
    <property type="term" value="F:oxidoreductase activity"/>
    <property type="evidence" value="ECO:0007669"/>
    <property type="project" value="UniProtKB-KW"/>
</dbReference>
<dbReference type="RefSeq" id="XP_040738260.1">
    <property type="nucleotide sequence ID" value="XM_040882707.1"/>
</dbReference>
<feature type="domain" description="Plastocyanin-like" evidence="7">
    <location>
        <begin position="285"/>
        <end position="442"/>
    </location>
</feature>
<gene>
    <name evidence="10" type="ORF">BHQ10_009758</name>
</gene>
<feature type="domain" description="Plastocyanin-like" evidence="9">
    <location>
        <begin position="127"/>
        <end position="243"/>
    </location>
</feature>
<dbReference type="PANTHER" id="PTHR11709">
    <property type="entry name" value="MULTI-COPPER OXIDASE"/>
    <property type="match status" value="1"/>
</dbReference>
<dbReference type="OrthoDB" id="2121828at2759"/>
<keyword evidence="3" id="KW-0560">Oxidoreductase</keyword>
<keyword evidence="2" id="KW-0479">Metal-binding</keyword>
<evidence type="ECO:0000256" key="5">
    <source>
        <dbReference type="SAM" id="MobiDB-lite"/>
    </source>
</evidence>
<dbReference type="Gene3D" id="2.60.40.420">
    <property type="entry name" value="Cupredoxins - blue copper proteins"/>
    <property type="match status" value="3"/>
</dbReference>
<dbReference type="InterPro" id="IPR011706">
    <property type="entry name" value="Cu-oxidase_C"/>
</dbReference>
<evidence type="ECO:0000313" key="10">
    <source>
        <dbReference type="EMBL" id="RAO73746.1"/>
    </source>
</evidence>
<dbReference type="InterPro" id="IPR008972">
    <property type="entry name" value="Cupredoxin"/>
</dbReference>
<dbReference type="InterPro" id="IPR033138">
    <property type="entry name" value="Cu_oxidase_CS"/>
</dbReference>
<dbReference type="InterPro" id="IPR002355">
    <property type="entry name" value="Cu_oxidase_Cu_BS"/>
</dbReference>
<evidence type="ECO:0000313" key="11">
    <source>
        <dbReference type="Proteomes" id="UP000249363"/>
    </source>
</evidence>
<evidence type="ECO:0008006" key="12">
    <source>
        <dbReference type="Google" id="ProtNLM"/>
    </source>
</evidence>
<feature type="compositionally biased region" description="Basic and acidic residues" evidence="5">
    <location>
        <begin position="27"/>
        <end position="37"/>
    </location>
</feature>
<protein>
    <recommendedName>
        <fullName evidence="12">Multicopper oxidase</fullName>
    </recommendedName>
</protein>
<evidence type="ECO:0000259" key="8">
    <source>
        <dbReference type="Pfam" id="PF07731"/>
    </source>
</evidence>
<dbReference type="GeneID" id="63798972"/>
<dbReference type="InterPro" id="IPR045087">
    <property type="entry name" value="Cu-oxidase_fam"/>
</dbReference>
<dbReference type="InterPro" id="IPR001117">
    <property type="entry name" value="Cu-oxidase_2nd"/>
</dbReference>
<evidence type="ECO:0000256" key="2">
    <source>
        <dbReference type="ARBA" id="ARBA00022723"/>
    </source>
</evidence>
<feature type="region of interest" description="Disordered" evidence="5">
    <location>
        <begin position="1"/>
        <end position="37"/>
    </location>
</feature>
<keyword evidence="4" id="KW-0186">Copper</keyword>
<feature type="transmembrane region" description="Helical" evidence="6">
    <location>
        <begin position="48"/>
        <end position="70"/>
    </location>
</feature>
<evidence type="ECO:0000256" key="4">
    <source>
        <dbReference type="ARBA" id="ARBA00023008"/>
    </source>
</evidence>